<dbReference type="RefSeq" id="WP_170291936.1">
    <property type="nucleotide sequence ID" value="NZ_WNKU01000014.1"/>
</dbReference>
<dbReference type="Pfam" id="PF16916">
    <property type="entry name" value="ZT_dimer"/>
    <property type="match status" value="1"/>
</dbReference>
<accession>A0A6I3SLF6</accession>
<evidence type="ECO:0000256" key="1">
    <source>
        <dbReference type="ARBA" id="ARBA00004141"/>
    </source>
</evidence>
<dbReference type="SUPFAM" id="SSF160240">
    <property type="entry name" value="Cation efflux protein cytoplasmic domain-like"/>
    <property type="match status" value="1"/>
</dbReference>
<dbReference type="InterPro" id="IPR027469">
    <property type="entry name" value="Cation_efflux_TMD_sf"/>
</dbReference>
<dbReference type="PANTHER" id="PTHR13414:SF9">
    <property type="entry name" value="PROTON-COUPLED ZINC ANTIPORTER SLC30A9, MITOCHONDRIAL"/>
    <property type="match status" value="1"/>
</dbReference>
<dbReference type="InterPro" id="IPR036837">
    <property type="entry name" value="Cation_efflux_CTD_sf"/>
</dbReference>
<evidence type="ECO:0000256" key="2">
    <source>
        <dbReference type="ARBA" id="ARBA00022448"/>
    </source>
</evidence>
<organism evidence="9 10">
    <name type="scientific">Heliobacterium mobile</name>
    <name type="common">Heliobacillus mobilis</name>
    <dbReference type="NCBI Taxonomy" id="28064"/>
    <lineage>
        <taxon>Bacteria</taxon>
        <taxon>Bacillati</taxon>
        <taxon>Bacillota</taxon>
        <taxon>Clostridia</taxon>
        <taxon>Eubacteriales</taxon>
        <taxon>Heliobacteriaceae</taxon>
        <taxon>Heliobacterium</taxon>
    </lineage>
</organism>
<reference evidence="9 10" key="1">
    <citation type="submission" date="2019-11" db="EMBL/GenBank/DDBJ databases">
        <title>Whole-genome sequence of a the green, strictly anaerobic photosynthetic bacterium Heliobacillus mobilis DSM 6151.</title>
        <authorList>
            <person name="Kyndt J.A."/>
            <person name="Meyer T.E."/>
        </authorList>
    </citation>
    <scope>NUCLEOTIDE SEQUENCE [LARGE SCALE GENOMIC DNA]</scope>
    <source>
        <strain evidence="9 10">DSM 6151</strain>
    </source>
</reference>
<dbReference type="Gene3D" id="1.20.1510.10">
    <property type="entry name" value="Cation efflux protein transmembrane domain"/>
    <property type="match status" value="1"/>
</dbReference>
<evidence type="ECO:0000256" key="6">
    <source>
        <dbReference type="SAM" id="Phobius"/>
    </source>
</evidence>
<name>A0A6I3SLF6_HELMO</name>
<dbReference type="Proteomes" id="UP000430670">
    <property type="component" value="Unassembled WGS sequence"/>
</dbReference>
<keyword evidence="2" id="KW-0813">Transport</keyword>
<comment type="caution">
    <text evidence="9">The sequence shown here is derived from an EMBL/GenBank/DDBJ whole genome shotgun (WGS) entry which is preliminary data.</text>
</comment>
<dbReference type="SUPFAM" id="SSF161111">
    <property type="entry name" value="Cation efflux protein transmembrane domain-like"/>
    <property type="match status" value="1"/>
</dbReference>
<feature type="transmembrane region" description="Helical" evidence="6">
    <location>
        <begin position="181"/>
        <end position="202"/>
    </location>
</feature>
<dbReference type="GO" id="GO:0006829">
    <property type="term" value="P:zinc ion transport"/>
    <property type="evidence" value="ECO:0007669"/>
    <property type="project" value="InterPro"/>
</dbReference>
<keyword evidence="3 6" id="KW-0812">Transmembrane</keyword>
<sequence length="347" mass="38223">MPRRVITLLKQANYTALQSAMGNYFLAAVKYFAFQMSGSTAMQAEAVHSFNDGCAQAAVFTGSIFASRKPTPSFPNGFGRLSNLIVLFVAIFMAFNSWKAIKAGYGAIFHPHGINDLSAYLWSVATLISGFLVDGYVLYQAMKDIAREADVEAKGFDLVKVAMNKYQLASPETRLVFFEDLLATTAIFIALAGITASFVGIASWGDGLAGLVIGLLLLAIAVNVAWENVKGLIGYTAPEEVVDEIAETIMDVQGVEDLYELDVVREGSFLDVDGTIELPETWSVGQAEDVKEEIQRRLKVIYPNIHNVTLSIHEDDELSRWGSRDYVRLKRKKVADRLVKTGNRTRK</sequence>
<evidence type="ECO:0000256" key="3">
    <source>
        <dbReference type="ARBA" id="ARBA00022692"/>
    </source>
</evidence>
<dbReference type="InterPro" id="IPR002524">
    <property type="entry name" value="Cation_efflux"/>
</dbReference>
<feature type="transmembrane region" description="Helical" evidence="6">
    <location>
        <begin position="118"/>
        <end position="139"/>
    </location>
</feature>
<keyword evidence="4 6" id="KW-1133">Transmembrane helix</keyword>
<dbReference type="GO" id="GO:0016020">
    <property type="term" value="C:membrane"/>
    <property type="evidence" value="ECO:0007669"/>
    <property type="project" value="UniProtKB-SubCell"/>
</dbReference>
<comment type="subcellular location">
    <subcellularLocation>
        <location evidence="1">Membrane</location>
        <topology evidence="1">Multi-pass membrane protein</topology>
    </subcellularLocation>
</comment>
<proteinExistence type="predicted"/>
<protein>
    <submittedName>
        <fullName evidence="9">Cation diffusion facilitator family transporter</fullName>
    </submittedName>
</protein>
<evidence type="ECO:0000256" key="5">
    <source>
        <dbReference type="ARBA" id="ARBA00023136"/>
    </source>
</evidence>
<dbReference type="Gene3D" id="3.30.70.1350">
    <property type="entry name" value="Cation efflux protein, cytoplasmic domain"/>
    <property type="match status" value="1"/>
</dbReference>
<dbReference type="NCBIfam" id="TIGR01297">
    <property type="entry name" value="CDF"/>
    <property type="match status" value="1"/>
</dbReference>
<dbReference type="InterPro" id="IPR040177">
    <property type="entry name" value="SLC30A9"/>
</dbReference>
<dbReference type="AlphaFoldDB" id="A0A6I3SLF6"/>
<evidence type="ECO:0000259" key="8">
    <source>
        <dbReference type="Pfam" id="PF16916"/>
    </source>
</evidence>
<evidence type="ECO:0000313" key="9">
    <source>
        <dbReference type="EMBL" id="MTV49760.1"/>
    </source>
</evidence>
<dbReference type="Pfam" id="PF01545">
    <property type="entry name" value="Cation_efflux"/>
    <property type="match status" value="1"/>
</dbReference>
<feature type="transmembrane region" description="Helical" evidence="6">
    <location>
        <begin position="78"/>
        <end position="98"/>
    </location>
</feature>
<feature type="transmembrane region" description="Helical" evidence="6">
    <location>
        <begin position="208"/>
        <end position="226"/>
    </location>
</feature>
<feature type="domain" description="Cation efflux protein transmembrane" evidence="7">
    <location>
        <begin position="20"/>
        <end position="232"/>
    </location>
</feature>
<dbReference type="PANTHER" id="PTHR13414">
    <property type="entry name" value="HUEL-CATION TRANSPORTER"/>
    <property type="match status" value="1"/>
</dbReference>
<gene>
    <name evidence="9" type="ORF">GJ688_12330</name>
</gene>
<evidence type="ECO:0000256" key="4">
    <source>
        <dbReference type="ARBA" id="ARBA00022989"/>
    </source>
</evidence>
<dbReference type="GO" id="GO:0008324">
    <property type="term" value="F:monoatomic cation transmembrane transporter activity"/>
    <property type="evidence" value="ECO:0007669"/>
    <property type="project" value="InterPro"/>
</dbReference>
<dbReference type="InterPro" id="IPR058533">
    <property type="entry name" value="Cation_efflux_TM"/>
</dbReference>
<dbReference type="EMBL" id="WNKU01000014">
    <property type="protein sequence ID" value="MTV49760.1"/>
    <property type="molecule type" value="Genomic_DNA"/>
</dbReference>
<evidence type="ECO:0000259" key="7">
    <source>
        <dbReference type="Pfam" id="PF01545"/>
    </source>
</evidence>
<keyword evidence="5 6" id="KW-0472">Membrane</keyword>
<keyword evidence="10" id="KW-1185">Reference proteome</keyword>
<dbReference type="InterPro" id="IPR027470">
    <property type="entry name" value="Cation_efflux_CTD"/>
</dbReference>
<evidence type="ECO:0000313" key="10">
    <source>
        <dbReference type="Proteomes" id="UP000430670"/>
    </source>
</evidence>
<feature type="domain" description="Cation efflux protein cytoplasmic" evidence="8">
    <location>
        <begin position="238"/>
        <end position="310"/>
    </location>
</feature>